<dbReference type="Proteomes" id="UP000693970">
    <property type="component" value="Unassembled WGS sequence"/>
</dbReference>
<dbReference type="GO" id="GO:0032263">
    <property type="term" value="P:GMP salvage"/>
    <property type="evidence" value="ECO:0007669"/>
    <property type="project" value="TreeGrafter"/>
</dbReference>
<evidence type="ECO:0000313" key="6">
    <source>
        <dbReference type="Proteomes" id="UP000693970"/>
    </source>
</evidence>
<dbReference type="Pfam" id="PF00156">
    <property type="entry name" value="Pribosyltran"/>
    <property type="match status" value="1"/>
</dbReference>
<evidence type="ECO:0000256" key="1">
    <source>
        <dbReference type="ARBA" id="ARBA00022676"/>
    </source>
</evidence>
<protein>
    <submittedName>
        <fullName evidence="4">Phosphoribosyltransferase</fullName>
    </submittedName>
</protein>
<dbReference type="AlphaFoldDB" id="A0A9K3KS90"/>
<feature type="domain" description="Phosphoribosyltransferase" evidence="3">
    <location>
        <begin position="30"/>
        <end position="159"/>
    </location>
</feature>
<dbReference type="GO" id="GO:0005737">
    <property type="term" value="C:cytoplasm"/>
    <property type="evidence" value="ECO:0007669"/>
    <property type="project" value="TreeGrafter"/>
</dbReference>
<dbReference type="GO" id="GO:0032264">
    <property type="term" value="P:IMP salvage"/>
    <property type="evidence" value="ECO:0007669"/>
    <property type="project" value="TreeGrafter"/>
</dbReference>
<reference evidence="4" key="2">
    <citation type="submission" date="2021-04" db="EMBL/GenBank/DDBJ databases">
        <authorList>
            <person name="Podell S."/>
        </authorList>
    </citation>
    <scope>NUCLEOTIDE SEQUENCE</scope>
    <source>
        <strain evidence="4">Hildebrandi</strain>
    </source>
</reference>
<dbReference type="PANTHER" id="PTHR43363:SF1">
    <property type="entry name" value="HYPOXANTHINE-GUANINE PHOSPHORIBOSYLTRANSFERASE"/>
    <property type="match status" value="1"/>
</dbReference>
<dbReference type="OrthoDB" id="9973266at2759"/>
<comment type="caution">
    <text evidence="4">The sequence shown here is derived from an EMBL/GenBank/DDBJ whole genome shotgun (WGS) entry which is preliminary data.</text>
</comment>
<dbReference type="EMBL" id="JAGRRH010000019">
    <property type="protein sequence ID" value="KAG7348968.1"/>
    <property type="molecule type" value="Genomic_DNA"/>
</dbReference>
<keyword evidence="1 4" id="KW-0328">Glycosyltransferase</keyword>
<keyword evidence="2" id="KW-0808">Transferase</keyword>
<evidence type="ECO:0000313" key="4">
    <source>
        <dbReference type="EMBL" id="KAG7348968.1"/>
    </source>
</evidence>
<name>A0A9K3KS90_9STRA</name>
<dbReference type="GO" id="GO:0004422">
    <property type="term" value="F:hypoxanthine phosphoribosyltransferase activity"/>
    <property type="evidence" value="ECO:0007669"/>
    <property type="project" value="TreeGrafter"/>
</dbReference>
<dbReference type="CDD" id="cd06223">
    <property type="entry name" value="PRTases_typeI"/>
    <property type="match status" value="1"/>
</dbReference>
<organism evidence="4 6">
    <name type="scientific">Nitzschia inconspicua</name>
    <dbReference type="NCBI Taxonomy" id="303405"/>
    <lineage>
        <taxon>Eukaryota</taxon>
        <taxon>Sar</taxon>
        <taxon>Stramenopiles</taxon>
        <taxon>Ochrophyta</taxon>
        <taxon>Bacillariophyta</taxon>
        <taxon>Bacillariophyceae</taxon>
        <taxon>Bacillariophycidae</taxon>
        <taxon>Bacillariales</taxon>
        <taxon>Bacillariaceae</taxon>
        <taxon>Nitzschia</taxon>
    </lineage>
</organism>
<dbReference type="InterPro" id="IPR000836">
    <property type="entry name" value="PRTase_dom"/>
</dbReference>
<dbReference type="EMBL" id="JAGRRH010000001">
    <property type="protein sequence ID" value="KAG7374847.1"/>
    <property type="molecule type" value="Genomic_DNA"/>
</dbReference>
<sequence length="204" mass="22620">MTTSTPASALVKSPAEDGKVYYSYADIHESVSRLVPTLREEFQPDVMIAIGGGGFIPARMLRTELKAPILAISLELYDDATNTIRPKGVVCHQWFDENSEPGKLVQGGNVLIIDEVDDTRTTLQYAVELLLEKCQPKRVGVCVVHNKNKPKKGILSKDVAYYAAEEVEDHWLCYPWDAAEYGRSIVQHETLARQCSEESCGSSS</sequence>
<evidence type="ECO:0000259" key="3">
    <source>
        <dbReference type="Pfam" id="PF00156"/>
    </source>
</evidence>
<gene>
    <name evidence="4" type="ORF">IV203_011565</name>
    <name evidence="5" type="ORF">IV203_013942</name>
</gene>
<evidence type="ECO:0000256" key="2">
    <source>
        <dbReference type="ARBA" id="ARBA00022679"/>
    </source>
</evidence>
<accession>A0A9K3KS90</accession>
<dbReference type="PANTHER" id="PTHR43363">
    <property type="entry name" value="HYPOXANTHINE PHOSPHORIBOSYLTRANSFERASE"/>
    <property type="match status" value="1"/>
</dbReference>
<proteinExistence type="predicted"/>
<evidence type="ECO:0000313" key="5">
    <source>
        <dbReference type="EMBL" id="KAG7374847.1"/>
    </source>
</evidence>
<reference evidence="4" key="1">
    <citation type="journal article" date="2021" name="Sci. Rep.">
        <title>Diploid genomic architecture of Nitzschia inconspicua, an elite biomass production diatom.</title>
        <authorList>
            <person name="Oliver A."/>
            <person name="Podell S."/>
            <person name="Pinowska A."/>
            <person name="Traller J.C."/>
            <person name="Smith S.R."/>
            <person name="McClure R."/>
            <person name="Beliaev A."/>
            <person name="Bohutskyi P."/>
            <person name="Hill E.A."/>
            <person name="Rabines A."/>
            <person name="Zheng H."/>
            <person name="Allen L.Z."/>
            <person name="Kuo A."/>
            <person name="Grigoriev I.V."/>
            <person name="Allen A.E."/>
            <person name="Hazlebeck D."/>
            <person name="Allen E.E."/>
        </authorList>
    </citation>
    <scope>NUCLEOTIDE SEQUENCE</scope>
    <source>
        <strain evidence="4">Hildebrandi</strain>
    </source>
</reference>
<dbReference type="GO" id="GO:0046100">
    <property type="term" value="P:hypoxanthine metabolic process"/>
    <property type="evidence" value="ECO:0007669"/>
    <property type="project" value="TreeGrafter"/>
</dbReference>
<keyword evidence="6" id="KW-1185">Reference proteome</keyword>
<dbReference type="GO" id="GO:0032265">
    <property type="term" value="P:XMP salvage"/>
    <property type="evidence" value="ECO:0007669"/>
    <property type="project" value="TreeGrafter"/>
</dbReference>